<organism evidence="3 4">
    <name type="scientific">Plasmodium chabaudi chabaudi</name>
    <dbReference type="NCBI Taxonomy" id="31271"/>
    <lineage>
        <taxon>Eukaryota</taxon>
        <taxon>Sar</taxon>
        <taxon>Alveolata</taxon>
        <taxon>Apicomplexa</taxon>
        <taxon>Aconoidasida</taxon>
        <taxon>Haemosporida</taxon>
        <taxon>Plasmodiidae</taxon>
        <taxon>Plasmodium</taxon>
        <taxon>Plasmodium (Vinckeia)</taxon>
    </lineage>
</organism>
<dbReference type="AlphaFoldDB" id="A0A1D3L9Y6"/>
<keyword evidence="2" id="KW-1133">Transmembrane helix</keyword>
<protein>
    <submittedName>
        <fullName evidence="3">Uncharacterized protein</fullName>
    </submittedName>
</protein>
<evidence type="ECO:0000313" key="4">
    <source>
        <dbReference type="Proteomes" id="UP000195489"/>
    </source>
</evidence>
<gene>
    <name evidence="3" type="ORF">PCHCB_000544700</name>
</gene>
<reference evidence="3 4" key="1">
    <citation type="submission" date="2016-08" db="EMBL/GenBank/DDBJ databases">
        <authorList>
            <consortium name="Pathogen Informatics"/>
        </authorList>
    </citation>
    <scope>NUCLEOTIDE SEQUENCE [LARGE SCALE GENOMIC DNA]</scope>
    <source>
        <strain evidence="3 4">CB</strain>
    </source>
</reference>
<evidence type="ECO:0000256" key="1">
    <source>
        <dbReference type="SAM" id="MobiDB-lite"/>
    </source>
</evidence>
<feature type="region of interest" description="Disordered" evidence="1">
    <location>
        <begin position="1"/>
        <end position="46"/>
    </location>
</feature>
<accession>A0A1D3L9Y6</accession>
<keyword evidence="2" id="KW-0472">Membrane</keyword>
<dbReference type="Proteomes" id="UP000195489">
    <property type="component" value="Unassembled WGS sequence"/>
</dbReference>
<keyword evidence="2" id="KW-0812">Transmembrane</keyword>
<name>A0A1D3L9Y6_PLACU</name>
<dbReference type="EMBL" id="FMIM01000381">
    <property type="protein sequence ID" value="SCL92425.1"/>
    <property type="molecule type" value="Genomic_DNA"/>
</dbReference>
<feature type="compositionally biased region" description="Polar residues" evidence="1">
    <location>
        <begin position="35"/>
        <end position="46"/>
    </location>
</feature>
<feature type="compositionally biased region" description="Basic and acidic residues" evidence="1">
    <location>
        <begin position="21"/>
        <end position="34"/>
    </location>
</feature>
<feature type="compositionally biased region" description="Low complexity" evidence="1">
    <location>
        <begin position="1"/>
        <end position="20"/>
    </location>
</feature>
<sequence>MHKMQGSIGSSSILSSSTTLKDVKHSGKNLDMRTEISNVTSNQESSRISFGTTEKISVFNETFSGFMNNAILIAVVLLFLLLGGLAISFIFLLRRKAKYTIKKFIKL</sequence>
<feature type="transmembrane region" description="Helical" evidence="2">
    <location>
        <begin position="70"/>
        <end position="93"/>
    </location>
</feature>
<proteinExistence type="predicted"/>
<evidence type="ECO:0000256" key="2">
    <source>
        <dbReference type="SAM" id="Phobius"/>
    </source>
</evidence>
<evidence type="ECO:0000313" key="3">
    <source>
        <dbReference type="EMBL" id="SCL92425.1"/>
    </source>
</evidence>